<proteinExistence type="inferred from homology"/>
<protein>
    <recommendedName>
        <fullName evidence="5">Ribonuclease VapC</fullName>
        <shortName evidence="5">RNase VapC</shortName>
        <ecNumber evidence="5">3.1.-.-</ecNumber>
    </recommendedName>
    <alternativeName>
        <fullName evidence="5">Toxin VapC</fullName>
    </alternativeName>
</protein>
<organism evidence="7 8">
    <name type="scientific">Rhizobium oryzihabitans</name>
    <dbReference type="NCBI Taxonomy" id="2267833"/>
    <lineage>
        <taxon>Bacteria</taxon>
        <taxon>Pseudomonadati</taxon>
        <taxon>Pseudomonadota</taxon>
        <taxon>Alphaproteobacteria</taxon>
        <taxon>Hyphomicrobiales</taxon>
        <taxon>Rhizobiaceae</taxon>
        <taxon>Rhizobium/Agrobacterium group</taxon>
        <taxon>Rhizobium</taxon>
    </lineage>
</organism>
<evidence type="ECO:0000256" key="5">
    <source>
        <dbReference type="HAMAP-Rule" id="MF_00265"/>
    </source>
</evidence>
<keyword evidence="5" id="KW-0800">Toxin</keyword>
<feature type="domain" description="PIN" evidence="6">
    <location>
        <begin position="4"/>
        <end position="125"/>
    </location>
</feature>
<evidence type="ECO:0000256" key="3">
    <source>
        <dbReference type="ARBA" id="ARBA00022723"/>
    </source>
</evidence>
<evidence type="ECO:0000256" key="2">
    <source>
        <dbReference type="ARBA" id="ARBA00022722"/>
    </source>
</evidence>
<dbReference type="GO" id="GO:0016787">
    <property type="term" value="F:hydrolase activity"/>
    <property type="evidence" value="ECO:0007669"/>
    <property type="project" value="UniProtKB-KW"/>
</dbReference>
<comment type="function">
    <text evidence="5">Toxic component of a toxin-antitoxin (TA) system. An RNase.</text>
</comment>
<dbReference type="KEGG" id="roy:G3A56_28010"/>
<keyword evidence="1 5" id="KW-1277">Toxin-antitoxin system</keyword>
<dbReference type="InterPro" id="IPR029060">
    <property type="entry name" value="PIN-like_dom_sf"/>
</dbReference>
<dbReference type="RefSeq" id="WP_082186262.1">
    <property type="nucleotide sequence ID" value="NZ_CP048640.1"/>
</dbReference>
<evidence type="ECO:0000313" key="7">
    <source>
        <dbReference type="EMBL" id="QIB41625.1"/>
    </source>
</evidence>
<dbReference type="GO" id="GO:0090729">
    <property type="term" value="F:toxin activity"/>
    <property type="evidence" value="ECO:0007669"/>
    <property type="project" value="UniProtKB-KW"/>
</dbReference>
<dbReference type="InterPro" id="IPR022907">
    <property type="entry name" value="VapC_family"/>
</dbReference>
<comment type="similarity">
    <text evidence="5">Belongs to the PINc/VapC protein family.</text>
</comment>
<reference evidence="7 8" key="1">
    <citation type="submission" date="2020-02" db="EMBL/GenBank/DDBJ databases">
        <title>Plant-Promoting Endophytic Bacterium Rhizobium oryzihabitans sp. nov., Isolated from the Root of Rice.</title>
        <authorList>
            <person name="zhao J."/>
            <person name="Zhang G."/>
        </authorList>
    </citation>
    <scope>NUCLEOTIDE SEQUENCE [LARGE SCALE GENOMIC DNA]</scope>
    <source>
        <strain evidence="7 8">M15</strain>
        <plasmid evidence="7 8">p8</plasmid>
    </source>
</reference>
<dbReference type="EC" id="3.1.-.-" evidence="5"/>
<comment type="cofactor">
    <cofactor evidence="5">
        <name>Mg(2+)</name>
        <dbReference type="ChEBI" id="CHEBI:18420"/>
    </cofactor>
</comment>
<feature type="binding site" evidence="5">
    <location>
        <position position="5"/>
    </location>
    <ligand>
        <name>Mg(2+)</name>
        <dbReference type="ChEBI" id="CHEBI:18420"/>
    </ligand>
</feature>
<keyword evidence="3 5" id="KW-0479">Metal-binding</keyword>
<dbReference type="Gene3D" id="3.40.50.1010">
    <property type="entry name" value="5'-nuclease"/>
    <property type="match status" value="1"/>
</dbReference>
<evidence type="ECO:0000313" key="8">
    <source>
        <dbReference type="Proteomes" id="UP000464865"/>
    </source>
</evidence>
<dbReference type="GO" id="GO:0000287">
    <property type="term" value="F:magnesium ion binding"/>
    <property type="evidence" value="ECO:0007669"/>
    <property type="project" value="UniProtKB-UniRule"/>
</dbReference>
<feature type="binding site" evidence="5">
    <location>
        <position position="100"/>
    </location>
    <ligand>
        <name>Mg(2+)</name>
        <dbReference type="ChEBI" id="CHEBI:18420"/>
    </ligand>
</feature>
<name>A0A7L5BS26_9HYPH</name>
<sequence length="135" mass="14778">MISLDTSVLVAIMLDEPEADAFKAVLRQEPTIIIGWPTLFEVRTVLTAKRFSNPGDIVTRFCNAPNITAVAFDAKHYWAAERALERYGKGRHPAGLNMGDCFSYAVASVAKAPLLFKGHDFGQTDLKLHPASSTV</sequence>
<dbReference type="CDD" id="cd09871">
    <property type="entry name" value="PIN_MtVapC28-VapC30-like"/>
    <property type="match status" value="1"/>
</dbReference>
<evidence type="ECO:0000256" key="4">
    <source>
        <dbReference type="ARBA" id="ARBA00022801"/>
    </source>
</evidence>
<dbReference type="EMBL" id="CP048640">
    <property type="protein sequence ID" value="QIB41625.1"/>
    <property type="molecule type" value="Genomic_DNA"/>
</dbReference>
<keyword evidence="5" id="KW-0460">Magnesium</keyword>
<dbReference type="AlphaFoldDB" id="A0A7L5BS26"/>
<geneLocation type="plasmid" evidence="7 8">
    <name>p8</name>
</geneLocation>
<keyword evidence="2 5" id="KW-0540">Nuclease</keyword>
<keyword evidence="4 5" id="KW-0378">Hydrolase</keyword>
<evidence type="ECO:0000259" key="6">
    <source>
        <dbReference type="Pfam" id="PF01850"/>
    </source>
</evidence>
<dbReference type="HAMAP" id="MF_00265">
    <property type="entry name" value="VapC_Nob1"/>
    <property type="match status" value="1"/>
</dbReference>
<keyword evidence="7" id="KW-0614">Plasmid</keyword>
<accession>A0A7L5BS26</accession>
<dbReference type="SUPFAM" id="SSF88723">
    <property type="entry name" value="PIN domain-like"/>
    <property type="match status" value="1"/>
</dbReference>
<dbReference type="GO" id="GO:0004540">
    <property type="term" value="F:RNA nuclease activity"/>
    <property type="evidence" value="ECO:0007669"/>
    <property type="project" value="InterPro"/>
</dbReference>
<dbReference type="Pfam" id="PF01850">
    <property type="entry name" value="PIN"/>
    <property type="match status" value="1"/>
</dbReference>
<dbReference type="InterPro" id="IPR002716">
    <property type="entry name" value="PIN_dom"/>
</dbReference>
<keyword evidence="8" id="KW-1185">Reference proteome</keyword>
<gene>
    <name evidence="5" type="primary">vapC</name>
    <name evidence="7" type="ORF">G3A56_28010</name>
</gene>
<evidence type="ECO:0000256" key="1">
    <source>
        <dbReference type="ARBA" id="ARBA00022649"/>
    </source>
</evidence>
<dbReference type="Proteomes" id="UP000464865">
    <property type="component" value="Plasmid p8"/>
</dbReference>